<dbReference type="AlphaFoldDB" id="A0A7Y8F953"/>
<dbReference type="EMBL" id="JACARF010000005">
    <property type="protein sequence ID" value="NWE74973.1"/>
    <property type="molecule type" value="Genomic_DNA"/>
</dbReference>
<evidence type="ECO:0000256" key="6">
    <source>
        <dbReference type="SAM" id="Phobius"/>
    </source>
</evidence>
<evidence type="ECO:0000256" key="4">
    <source>
        <dbReference type="ARBA" id="ARBA00022989"/>
    </source>
</evidence>
<dbReference type="Gene3D" id="1.20.1440.20">
    <property type="entry name" value="LemA-like domain"/>
    <property type="match status" value="1"/>
</dbReference>
<proteinExistence type="inferred from homology"/>
<dbReference type="Pfam" id="PF04011">
    <property type="entry name" value="LemA"/>
    <property type="match status" value="1"/>
</dbReference>
<evidence type="ECO:0000256" key="5">
    <source>
        <dbReference type="ARBA" id="ARBA00023136"/>
    </source>
</evidence>
<dbReference type="SUPFAM" id="SSF140478">
    <property type="entry name" value="LemA-like"/>
    <property type="match status" value="1"/>
</dbReference>
<comment type="subcellular location">
    <subcellularLocation>
        <location evidence="1">Membrane</location>
        <topology evidence="1">Single-pass membrane protein</topology>
    </subcellularLocation>
</comment>
<keyword evidence="4 6" id="KW-1133">Transmembrane helix</keyword>
<protein>
    <submittedName>
        <fullName evidence="7">LemA family protein</fullName>
    </submittedName>
</protein>
<organism evidence="7 8">
    <name type="scientific">Pseudomonas yamanorum</name>
    <dbReference type="NCBI Taxonomy" id="515393"/>
    <lineage>
        <taxon>Bacteria</taxon>
        <taxon>Pseudomonadati</taxon>
        <taxon>Pseudomonadota</taxon>
        <taxon>Gammaproteobacteria</taxon>
        <taxon>Pseudomonadales</taxon>
        <taxon>Pseudomonadaceae</taxon>
        <taxon>Pseudomonas</taxon>
    </lineage>
</organism>
<name>A0A7Y8F953_9PSED</name>
<keyword evidence="3 6" id="KW-0812">Transmembrane</keyword>
<evidence type="ECO:0000256" key="1">
    <source>
        <dbReference type="ARBA" id="ARBA00004167"/>
    </source>
</evidence>
<feature type="transmembrane region" description="Helical" evidence="6">
    <location>
        <begin position="28"/>
        <end position="48"/>
    </location>
</feature>
<evidence type="ECO:0000313" key="7">
    <source>
        <dbReference type="EMBL" id="NWE74973.1"/>
    </source>
</evidence>
<dbReference type="GO" id="GO:0016020">
    <property type="term" value="C:membrane"/>
    <property type="evidence" value="ECO:0007669"/>
    <property type="project" value="UniProtKB-SubCell"/>
</dbReference>
<dbReference type="InterPro" id="IPR023353">
    <property type="entry name" value="LemA-like_dom_sf"/>
</dbReference>
<accession>A0A7Y8F953</accession>
<dbReference type="InterPro" id="IPR007156">
    <property type="entry name" value="MamQ_LemA"/>
</dbReference>
<keyword evidence="5 6" id="KW-0472">Membrane</keyword>
<comment type="similarity">
    <text evidence="2">Belongs to the LemA family.</text>
</comment>
<sequence length="142" mass="15525">MDGQPATGLAINQIRLVLFSSCPGRPMTGTHVIIIFVTVVTLLALYVFGTYRELVALLDRCKKAFGQFQEAEQQLAAAQDAPSPGAEIAGLESRVAFTRQLFHDSVNNYNTYKHKSPTSVVAELLGHREDASLSGFEVKRTV</sequence>
<gene>
    <name evidence="7" type="ORF">HX828_05360</name>
</gene>
<dbReference type="Proteomes" id="UP000537188">
    <property type="component" value="Unassembled WGS sequence"/>
</dbReference>
<comment type="caution">
    <text evidence="7">The sequence shown here is derived from an EMBL/GenBank/DDBJ whole genome shotgun (WGS) entry which is preliminary data.</text>
</comment>
<evidence type="ECO:0000313" key="8">
    <source>
        <dbReference type="Proteomes" id="UP000537188"/>
    </source>
</evidence>
<evidence type="ECO:0000256" key="2">
    <source>
        <dbReference type="ARBA" id="ARBA00008854"/>
    </source>
</evidence>
<evidence type="ECO:0000256" key="3">
    <source>
        <dbReference type="ARBA" id="ARBA00022692"/>
    </source>
</evidence>
<reference evidence="7 8" key="1">
    <citation type="submission" date="2020-04" db="EMBL/GenBank/DDBJ databases">
        <title>Molecular characterization of pseudomonads from Agaricus bisporus reveal novel blotch 2 pathogens in Western Europe.</title>
        <authorList>
            <person name="Taparia T."/>
            <person name="Krijger M."/>
            <person name="Haynes E."/>
            <person name="Elpinstone J.G."/>
            <person name="Noble R."/>
            <person name="Van Der Wolf J."/>
        </authorList>
    </citation>
    <scope>NUCLEOTIDE SEQUENCE [LARGE SCALE GENOMIC DNA]</scope>
    <source>
        <strain evidence="7 8">IPO3781</strain>
    </source>
</reference>